<evidence type="ECO:0000256" key="8">
    <source>
        <dbReference type="SAM" id="Phobius"/>
    </source>
</evidence>
<dbReference type="RefSeq" id="WP_121368016.1">
    <property type="nucleotide sequence ID" value="NZ_RBKS01000001.1"/>
</dbReference>
<feature type="domain" description="ABC3 transporter permease C-terminal" evidence="9">
    <location>
        <begin position="343"/>
        <end position="413"/>
    </location>
</feature>
<feature type="compositionally biased region" description="Low complexity" evidence="7">
    <location>
        <begin position="86"/>
        <end position="95"/>
    </location>
</feature>
<dbReference type="Pfam" id="PF02687">
    <property type="entry name" value="FtsX"/>
    <property type="match status" value="1"/>
</dbReference>
<comment type="caution">
    <text evidence="11">The sequence shown here is derived from an EMBL/GenBank/DDBJ whole genome shotgun (WGS) entry which is preliminary data.</text>
</comment>
<evidence type="ECO:0000256" key="6">
    <source>
        <dbReference type="ARBA" id="ARBA00038076"/>
    </source>
</evidence>
<feature type="compositionally biased region" description="Low complexity" evidence="7">
    <location>
        <begin position="68"/>
        <end position="78"/>
    </location>
</feature>
<keyword evidence="5 8" id="KW-0472">Membrane</keyword>
<dbReference type="EMBL" id="RBKS01000001">
    <property type="protein sequence ID" value="RKR73111.1"/>
    <property type="molecule type" value="Genomic_DNA"/>
</dbReference>
<evidence type="ECO:0000256" key="2">
    <source>
        <dbReference type="ARBA" id="ARBA00022475"/>
    </source>
</evidence>
<evidence type="ECO:0000259" key="9">
    <source>
        <dbReference type="Pfam" id="PF02687"/>
    </source>
</evidence>
<dbReference type="InterPro" id="IPR050250">
    <property type="entry name" value="Macrolide_Exporter_MacB"/>
</dbReference>
<evidence type="ECO:0000259" key="10">
    <source>
        <dbReference type="Pfam" id="PF12704"/>
    </source>
</evidence>
<keyword evidence="2" id="KW-1003">Cell membrane</keyword>
<sequence length="522" mass="51206">MFWTYLFRELSNRRKQTAIIASGLALAIALVIIVNSFSGGVKAAQATVLQSVYGVGTDITISQAETPSSTGGRPTFSFGSGGGSSTGNAGSGSSTNLSQSRVTVARGTAAFASTQLATVKKTAGVKSAAATLSLQMTDFSGTVTQKPSTSTGSGSGTTGGFQRGTGTGTEGGGVTGGGFGGGNFSFDSTTIEGVDVTADAVGPISSVSLSSGRTFKAADTGKDVVILDKSYAKTNSKKVGDTVTIGSTKFTVIGLVASTSSSSTTASNMYIPLDTAQKISSETGKVTNIYVTADSAGNVSSLKSALEKALPKATVSDEADLASSVSGSLSTASSLVSTLGTWLSVLVLAAAFLIAILFTVSGVTRRTREFGTLKAIGWSNGRIVRQVAGESFVQGLIGGVVGVAVGLIGVLVINIIGPTLSGGATTTTAFGGGGFGGGAPGGAAGGTGTGTGTGTEGAAGAAARFGQAAAKATTSVTLHAPVAVEIIVIAVVLAIVGGLLAGAIGGWRASRLRPAEALRSVA</sequence>
<evidence type="ECO:0000313" key="12">
    <source>
        <dbReference type="Proteomes" id="UP000280008"/>
    </source>
</evidence>
<evidence type="ECO:0000256" key="7">
    <source>
        <dbReference type="SAM" id="MobiDB-lite"/>
    </source>
</evidence>
<evidence type="ECO:0000256" key="5">
    <source>
        <dbReference type="ARBA" id="ARBA00023136"/>
    </source>
</evidence>
<keyword evidence="3 8" id="KW-0812">Transmembrane</keyword>
<name>A0A495ICT3_9MICO</name>
<dbReference type="InterPro" id="IPR003838">
    <property type="entry name" value="ABC3_permease_C"/>
</dbReference>
<evidence type="ECO:0000256" key="1">
    <source>
        <dbReference type="ARBA" id="ARBA00004651"/>
    </source>
</evidence>
<accession>A0A495ICT3</accession>
<evidence type="ECO:0000256" key="3">
    <source>
        <dbReference type="ARBA" id="ARBA00022692"/>
    </source>
</evidence>
<comment type="subcellular location">
    <subcellularLocation>
        <location evidence="1">Cell membrane</location>
        <topology evidence="1">Multi-pass membrane protein</topology>
    </subcellularLocation>
</comment>
<dbReference type="InterPro" id="IPR025857">
    <property type="entry name" value="MacB_PCD"/>
</dbReference>
<keyword evidence="4 8" id="KW-1133">Transmembrane helix</keyword>
<dbReference type="OrthoDB" id="4832961at2"/>
<feature type="transmembrane region" description="Helical" evidence="8">
    <location>
        <begin position="482"/>
        <end position="504"/>
    </location>
</feature>
<dbReference type="PANTHER" id="PTHR30572">
    <property type="entry name" value="MEMBRANE COMPONENT OF TRANSPORTER-RELATED"/>
    <property type="match status" value="1"/>
</dbReference>
<gene>
    <name evidence="11" type="ORF">C8E83_0197</name>
</gene>
<feature type="domain" description="MacB-like periplasmic core" evidence="10">
    <location>
        <begin position="17"/>
        <end position="308"/>
    </location>
</feature>
<feature type="transmembrane region" description="Helical" evidence="8">
    <location>
        <begin position="339"/>
        <end position="360"/>
    </location>
</feature>
<feature type="region of interest" description="Disordered" evidence="7">
    <location>
        <begin position="63"/>
        <end position="99"/>
    </location>
</feature>
<organism evidence="11 12">
    <name type="scientific">Frondihabitans australicus</name>
    <dbReference type="NCBI Taxonomy" id="386892"/>
    <lineage>
        <taxon>Bacteria</taxon>
        <taxon>Bacillati</taxon>
        <taxon>Actinomycetota</taxon>
        <taxon>Actinomycetes</taxon>
        <taxon>Micrococcales</taxon>
        <taxon>Microbacteriaceae</taxon>
        <taxon>Frondihabitans</taxon>
    </lineage>
</organism>
<dbReference type="GO" id="GO:0005886">
    <property type="term" value="C:plasma membrane"/>
    <property type="evidence" value="ECO:0007669"/>
    <property type="project" value="UniProtKB-SubCell"/>
</dbReference>
<evidence type="ECO:0000256" key="4">
    <source>
        <dbReference type="ARBA" id="ARBA00022989"/>
    </source>
</evidence>
<dbReference type="PANTHER" id="PTHR30572:SF4">
    <property type="entry name" value="ABC TRANSPORTER PERMEASE YTRF"/>
    <property type="match status" value="1"/>
</dbReference>
<feature type="region of interest" description="Disordered" evidence="7">
    <location>
        <begin position="142"/>
        <end position="171"/>
    </location>
</feature>
<proteinExistence type="inferred from homology"/>
<dbReference type="AlphaFoldDB" id="A0A495ICT3"/>
<evidence type="ECO:0000313" key="11">
    <source>
        <dbReference type="EMBL" id="RKR73111.1"/>
    </source>
</evidence>
<feature type="compositionally biased region" description="Gly residues" evidence="7">
    <location>
        <begin position="153"/>
        <end position="171"/>
    </location>
</feature>
<dbReference type="GO" id="GO:0022857">
    <property type="term" value="F:transmembrane transporter activity"/>
    <property type="evidence" value="ECO:0007669"/>
    <property type="project" value="TreeGrafter"/>
</dbReference>
<reference evidence="11 12" key="1">
    <citation type="submission" date="2018-10" db="EMBL/GenBank/DDBJ databases">
        <title>Sequencing the genomes of 1000 actinobacteria strains.</title>
        <authorList>
            <person name="Klenk H.-P."/>
        </authorList>
    </citation>
    <scope>NUCLEOTIDE SEQUENCE [LARGE SCALE GENOMIC DNA]</scope>
    <source>
        <strain evidence="11 12">DSM 17894</strain>
    </source>
</reference>
<keyword evidence="12" id="KW-1185">Reference proteome</keyword>
<protein>
    <submittedName>
        <fullName evidence="11">FtsX-like permease family protein</fullName>
    </submittedName>
</protein>
<feature type="transmembrane region" description="Helical" evidence="8">
    <location>
        <begin position="392"/>
        <end position="416"/>
    </location>
</feature>
<dbReference type="Proteomes" id="UP000280008">
    <property type="component" value="Unassembled WGS sequence"/>
</dbReference>
<dbReference type="Pfam" id="PF12704">
    <property type="entry name" value="MacB_PCD"/>
    <property type="match status" value="1"/>
</dbReference>
<comment type="similarity">
    <text evidence="6">Belongs to the ABC-4 integral membrane protein family.</text>
</comment>